<dbReference type="RefSeq" id="XP_043169409.1">
    <property type="nucleotide sequence ID" value="XM_043313474.1"/>
</dbReference>
<dbReference type="Proteomes" id="UP000676310">
    <property type="component" value="Unassembled WGS sequence"/>
</dbReference>
<evidence type="ECO:0008006" key="3">
    <source>
        <dbReference type="Google" id="ProtNLM"/>
    </source>
</evidence>
<organism evidence="1 2">
    <name type="scientific">Alternaria atra</name>
    <dbReference type="NCBI Taxonomy" id="119953"/>
    <lineage>
        <taxon>Eukaryota</taxon>
        <taxon>Fungi</taxon>
        <taxon>Dikarya</taxon>
        <taxon>Ascomycota</taxon>
        <taxon>Pezizomycotina</taxon>
        <taxon>Dothideomycetes</taxon>
        <taxon>Pleosporomycetidae</taxon>
        <taxon>Pleosporales</taxon>
        <taxon>Pleosporineae</taxon>
        <taxon>Pleosporaceae</taxon>
        <taxon>Alternaria</taxon>
        <taxon>Alternaria sect. Ulocladioides</taxon>
    </lineage>
</organism>
<accession>A0A8J2I0T4</accession>
<keyword evidence="2" id="KW-1185">Reference proteome</keyword>
<proteinExistence type="predicted"/>
<name>A0A8J2I0T4_9PLEO</name>
<evidence type="ECO:0000313" key="2">
    <source>
        <dbReference type="Proteomes" id="UP000676310"/>
    </source>
</evidence>
<sequence length="318" mass="36761">MSPNQVAQIASPLLRLPAEVRIAIYELLDFPPVDNEQCRGLILSCRQAKYECEGESIRKTKAWLLSYNRDVLSQSELGVRILLPVVTQTPIEMHAKFHTLRDLTLVVPGHKYHDCAYLDPSFYKSLRSLNAIFSLWLDSLTLHFSGPVGTNARGTSMYPHVSKSFKRLIFVLESGFMYAHDPVGQRDTLKLNKYRSMVKHWQPQPAFIKKLVVSWDLTEEGLHSEALLAVDCHCRKRATAPCLGWRRYHVVVREDDLLGSESRESFCRFRPSDLENREDRIAGPDSEHKKQYLKCGECGWEYHRYIRGLPVDDDERWL</sequence>
<dbReference type="GeneID" id="67017678"/>
<dbReference type="EMBL" id="CAJRGZ010000019">
    <property type="protein sequence ID" value="CAG5160566.1"/>
    <property type="molecule type" value="Genomic_DNA"/>
</dbReference>
<dbReference type="AlphaFoldDB" id="A0A8J2I0T4"/>
<dbReference type="OrthoDB" id="3657363at2759"/>
<protein>
    <recommendedName>
        <fullName evidence="3">F-box domain-containing protein</fullName>
    </recommendedName>
</protein>
<gene>
    <name evidence="1" type="ORF">ALTATR162_LOCUS5854</name>
</gene>
<reference evidence="1" key="1">
    <citation type="submission" date="2021-05" db="EMBL/GenBank/DDBJ databases">
        <authorList>
            <person name="Stam R."/>
        </authorList>
    </citation>
    <scope>NUCLEOTIDE SEQUENCE</scope>
    <source>
        <strain evidence="1">CS162</strain>
    </source>
</reference>
<comment type="caution">
    <text evidence="1">The sequence shown here is derived from an EMBL/GenBank/DDBJ whole genome shotgun (WGS) entry which is preliminary data.</text>
</comment>
<evidence type="ECO:0000313" key="1">
    <source>
        <dbReference type="EMBL" id="CAG5160566.1"/>
    </source>
</evidence>